<accession>A0A5C1QD87</accession>
<gene>
    <name evidence="3" type="ORF">EW093_15495</name>
</gene>
<evidence type="ECO:0000259" key="2">
    <source>
        <dbReference type="SMART" id="SM01245"/>
    </source>
</evidence>
<sequence length="652" mass="71167">MVTVDDFREYMTEQLKLDRERKSVQVIGPSVDEALLSASVELGVPKFSLEYEVLDKGSKGFFGVGRRDCILIVYQREKKDHSLLTDSIGDDFGLGSDILINEDGYFTINLSDKGANLLVHEQVGTGDPVSVDAVIHGLIERGVEGFDRDEVERVVEEKADEFVKIGDFTHNSLNDASLDISISPDELLVEMYVTPPGFGGMNLTEEQIKDALEVGGVQFGIRLDLIEDFIKHPIYNENYVIAEGQPVKNGEDSKLIYSFKQTGDIDLKQDKDGRIDFKELNRFTNVVEGQPLATIKPPGIGVDGKTVFGKYIPATDGKYIEVKLGKNVSIVNDKTIIADASGQVLLINGKITVETILVIDGDVNVETGNINSLGSIVIEGNVEDGFTVNAQANIEVNGYVGKSTLTSGGDIIVKQGINGGAGTEISAGGSVWSSFITNSRVESGDRVIVSDGIVNSQVDATKKILCKGKRAKIVGGHLRAAQEINAAVLGTSGGTETLVEVGFDPKTKGEIEELSSQLKLLSNKLEEVNKNLHSLVKMKKINNELSEEKEKFLKELKVEHNNLTRQKNNLSDELKEKGDYLSSLSIEGVVGASKEVFPGVVIMVEDKEYEVKNAFKKAVSFVLDPEGYIVTKDYVEIQEDIERRSINVDNAP</sequence>
<dbReference type="PANTHER" id="PTHR38032">
    <property type="entry name" value="POLYMERASE-RELATED"/>
    <property type="match status" value="1"/>
</dbReference>
<evidence type="ECO:0000256" key="1">
    <source>
        <dbReference type="SAM" id="Coils"/>
    </source>
</evidence>
<dbReference type="PANTHER" id="PTHR38032:SF1">
    <property type="entry name" value="RNA-BINDING PROTEIN KHPB N-TERMINAL DOMAIN-CONTAINING PROTEIN"/>
    <property type="match status" value="1"/>
</dbReference>
<keyword evidence="4" id="KW-1185">Reference proteome</keyword>
<dbReference type="Pfam" id="PF20250">
    <property type="entry name" value="FapA_N"/>
    <property type="match status" value="1"/>
</dbReference>
<dbReference type="Proteomes" id="UP000323824">
    <property type="component" value="Chromosome"/>
</dbReference>
<dbReference type="InterPro" id="IPR005646">
    <property type="entry name" value="FapA"/>
</dbReference>
<reference evidence="3 4" key="1">
    <citation type="submission" date="2019-02" db="EMBL/GenBank/DDBJ databases">
        <authorList>
            <person name="Fomenkov A."/>
            <person name="Dubinina G."/>
            <person name="Grabovich M."/>
            <person name="Vincze T."/>
            <person name="Roberts R.J."/>
        </authorList>
    </citation>
    <scope>NUCLEOTIDE SEQUENCE [LARGE SCALE GENOMIC DNA]</scope>
    <source>
        <strain evidence="3 4">P</strain>
    </source>
</reference>
<feature type="coiled-coil region" evidence="1">
    <location>
        <begin position="511"/>
        <end position="573"/>
    </location>
</feature>
<dbReference type="AlphaFoldDB" id="A0A5C1QD87"/>
<keyword evidence="1" id="KW-0175">Coiled coil</keyword>
<dbReference type="InterPro" id="IPR032782">
    <property type="entry name" value="KhpB_N"/>
</dbReference>
<dbReference type="Pfam" id="PF03961">
    <property type="entry name" value="FapA"/>
    <property type="match status" value="1"/>
</dbReference>
<proteinExistence type="predicted"/>
<dbReference type="SMART" id="SM01245">
    <property type="entry name" value="Jag_N"/>
    <property type="match status" value="1"/>
</dbReference>
<dbReference type="Pfam" id="PF14804">
    <property type="entry name" value="Jag_N"/>
    <property type="match status" value="1"/>
</dbReference>
<protein>
    <submittedName>
        <fullName evidence="3">DUF342 domain-containing protein</fullName>
    </submittedName>
</protein>
<organism evidence="3 4">
    <name type="scientific">Thiospirochaeta perfilievii</name>
    <dbReference type="NCBI Taxonomy" id="252967"/>
    <lineage>
        <taxon>Bacteria</taxon>
        <taxon>Pseudomonadati</taxon>
        <taxon>Spirochaetota</taxon>
        <taxon>Spirochaetia</taxon>
        <taxon>Spirochaetales</taxon>
        <taxon>Spirochaetaceae</taxon>
        <taxon>Thiospirochaeta</taxon>
    </lineage>
</organism>
<feature type="domain" description="RNA-binding protein KhpB N-terminal" evidence="2">
    <location>
        <begin position="25"/>
        <end position="76"/>
    </location>
</feature>
<name>A0A5C1QD87_9SPIO</name>
<dbReference type="KEGG" id="sper:EW093_15495"/>
<dbReference type="EMBL" id="CP035807">
    <property type="protein sequence ID" value="QEN06035.1"/>
    <property type="molecule type" value="Genomic_DNA"/>
</dbReference>
<evidence type="ECO:0000313" key="3">
    <source>
        <dbReference type="EMBL" id="QEN06035.1"/>
    </source>
</evidence>
<evidence type="ECO:0000313" key="4">
    <source>
        <dbReference type="Proteomes" id="UP000323824"/>
    </source>
</evidence>
<dbReference type="InterPro" id="IPR046866">
    <property type="entry name" value="FapA_N"/>
</dbReference>
<dbReference type="Gene3D" id="3.30.30.80">
    <property type="entry name" value="probable RNA-binding protein from clostridium symbiosum atcc 14940"/>
    <property type="match status" value="1"/>
</dbReference>
<dbReference type="InterPro" id="IPR046865">
    <property type="entry name" value="FapA_b_solenoid"/>
</dbReference>
<dbReference type="RefSeq" id="WP_149569269.1">
    <property type="nucleotide sequence ID" value="NZ_CP035807.1"/>
</dbReference>
<dbReference type="InterPro" id="IPR038247">
    <property type="entry name" value="Jag_N_dom_sf"/>
</dbReference>
<reference evidence="3 4" key="2">
    <citation type="submission" date="2019-09" db="EMBL/GenBank/DDBJ databases">
        <title>Complete Genome Sequence and Methylome Analysis of free living Spirochaetas.</title>
        <authorList>
            <person name="Leshcheva N."/>
            <person name="Mikheeva N."/>
        </authorList>
    </citation>
    <scope>NUCLEOTIDE SEQUENCE [LARGE SCALE GENOMIC DNA]</scope>
    <source>
        <strain evidence="3 4">P</strain>
    </source>
</reference>
<dbReference type="OrthoDB" id="9816426at2"/>